<dbReference type="EMBL" id="CADCXU010005817">
    <property type="protein sequence ID" value="CAA9997453.1"/>
    <property type="molecule type" value="Genomic_DNA"/>
</dbReference>
<gene>
    <name evidence="2" type="ORF">NTEN_LOCUS3755</name>
</gene>
<evidence type="ECO:0000313" key="3">
    <source>
        <dbReference type="Proteomes" id="UP000479000"/>
    </source>
</evidence>
<feature type="region of interest" description="Disordered" evidence="1">
    <location>
        <begin position="77"/>
        <end position="139"/>
    </location>
</feature>
<dbReference type="Proteomes" id="UP000479000">
    <property type="component" value="Unassembled WGS sequence"/>
</dbReference>
<reference evidence="2 3" key="1">
    <citation type="submission" date="2020-02" db="EMBL/GenBank/DDBJ databases">
        <authorList>
            <person name="Ferguson B K."/>
        </authorList>
    </citation>
    <scope>NUCLEOTIDE SEQUENCE [LARGE SCALE GENOMIC DNA]</scope>
</reference>
<name>A0A6H5G4K7_9HEMI</name>
<evidence type="ECO:0000313" key="2">
    <source>
        <dbReference type="EMBL" id="CAA9997453.1"/>
    </source>
</evidence>
<feature type="compositionally biased region" description="Basic and acidic residues" evidence="1">
    <location>
        <begin position="99"/>
        <end position="123"/>
    </location>
</feature>
<organism evidence="2 3">
    <name type="scientific">Nesidiocoris tenuis</name>
    <dbReference type="NCBI Taxonomy" id="355587"/>
    <lineage>
        <taxon>Eukaryota</taxon>
        <taxon>Metazoa</taxon>
        <taxon>Ecdysozoa</taxon>
        <taxon>Arthropoda</taxon>
        <taxon>Hexapoda</taxon>
        <taxon>Insecta</taxon>
        <taxon>Pterygota</taxon>
        <taxon>Neoptera</taxon>
        <taxon>Paraneoptera</taxon>
        <taxon>Hemiptera</taxon>
        <taxon>Heteroptera</taxon>
        <taxon>Panheteroptera</taxon>
        <taxon>Cimicomorpha</taxon>
        <taxon>Miridae</taxon>
        <taxon>Dicyphina</taxon>
        <taxon>Nesidiocoris</taxon>
    </lineage>
</organism>
<accession>A0A6H5G4K7</accession>
<evidence type="ECO:0000256" key="1">
    <source>
        <dbReference type="SAM" id="MobiDB-lite"/>
    </source>
</evidence>
<keyword evidence="3" id="KW-1185">Reference proteome</keyword>
<sequence>MVKSAARQASDVCTLFSYLAYIYLKRCLIPLASSASRPTLGLFLELNRACQFQSKRLSISRRGYHYTKIVADARVASDGKTSRARRSWRTPGRAGAGRSDPDLRRHQRVVRETPVREGVHHSQEVGVGRGRRAAEPPAT</sequence>
<proteinExistence type="predicted"/>
<protein>
    <submittedName>
        <fullName evidence="2">Uncharacterized protein</fullName>
    </submittedName>
</protein>
<dbReference type="AlphaFoldDB" id="A0A6H5G4K7"/>